<proteinExistence type="predicted"/>
<reference evidence="2 3" key="1">
    <citation type="submission" date="2017-12" db="EMBL/GenBank/DDBJ databases">
        <title>Comparative genomics of Botrytis spp.</title>
        <authorList>
            <person name="Valero-Jimenez C.A."/>
            <person name="Tapia P."/>
            <person name="Veloso J."/>
            <person name="Silva-Moreno E."/>
            <person name="Staats M."/>
            <person name="Valdes J.H."/>
            <person name="Van Kan J.A.L."/>
        </authorList>
    </citation>
    <scope>NUCLEOTIDE SEQUENCE [LARGE SCALE GENOMIC DNA]</scope>
    <source>
        <strain evidence="2 3">Bh0001</strain>
    </source>
</reference>
<dbReference type="EMBL" id="PQXK01000019">
    <property type="protein sequence ID" value="TGO41586.1"/>
    <property type="molecule type" value="Genomic_DNA"/>
</dbReference>
<keyword evidence="3" id="KW-1185">Reference proteome</keyword>
<sequence length="178" mass="19904">MLQEYLICTGYTVETLDVKSPATSSIVVSISNPTLPDREASCTYSSGINRAVDLILVSEMSAIPATKAMNTSAKIMMSTQFATNDRLILAGSGSVSTTETAQEYDRQLTREERIAAFICEPMAFNWFIGMILIVFYWRGTRGRGLKRSSQGFSNAELDFRPLQLHFTKIDDLGMYQNW</sequence>
<keyword evidence="1" id="KW-1133">Transmembrane helix</keyword>
<dbReference type="Proteomes" id="UP000297814">
    <property type="component" value="Unassembled WGS sequence"/>
</dbReference>
<comment type="caution">
    <text evidence="2">The sequence shown here is derived from an EMBL/GenBank/DDBJ whole genome shotgun (WGS) entry which is preliminary data.</text>
</comment>
<accession>A0A4Z1GXE7</accession>
<organism evidence="2 3">
    <name type="scientific">Botrytis hyacinthi</name>
    <dbReference type="NCBI Taxonomy" id="278943"/>
    <lineage>
        <taxon>Eukaryota</taxon>
        <taxon>Fungi</taxon>
        <taxon>Dikarya</taxon>
        <taxon>Ascomycota</taxon>
        <taxon>Pezizomycotina</taxon>
        <taxon>Leotiomycetes</taxon>
        <taxon>Helotiales</taxon>
        <taxon>Sclerotiniaceae</taxon>
        <taxon>Botrytis</taxon>
    </lineage>
</organism>
<dbReference type="AlphaFoldDB" id="A0A4Z1GXE7"/>
<gene>
    <name evidence="2" type="ORF">BHYA_0019g00150</name>
</gene>
<evidence type="ECO:0000313" key="2">
    <source>
        <dbReference type="EMBL" id="TGO41586.1"/>
    </source>
</evidence>
<keyword evidence="1" id="KW-0812">Transmembrane</keyword>
<feature type="transmembrane region" description="Helical" evidence="1">
    <location>
        <begin position="114"/>
        <end position="137"/>
    </location>
</feature>
<evidence type="ECO:0000313" key="3">
    <source>
        <dbReference type="Proteomes" id="UP000297814"/>
    </source>
</evidence>
<evidence type="ECO:0000256" key="1">
    <source>
        <dbReference type="SAM" id="Phobius"/>
    </source>
</evidence>
<keyword evidence="1" id="KW-0472">Membrane</keyword>
<name>A0A4Z1GXE7_9HELO</name>
<protein>
    <submittedName>
        <fullName evidence="2">Uncharacterized protein</fullName>
    </submittedName>
</protein>